<evidence type="ECO:0000313" key="1">
    <source>
        <dbReference type="EMBL" id="MEQ2257390.1"/>
    </source>
</evidence>
<accession>A0ABV0VK48</accession>
<comment type="caution">
    <text evidence="1">The sequence shown here is derived from an EMBL/GenBank/DDBJ whole genome shotgun (WGS) entry which is preliminary data.</text>
</comment>
<proteinExistence type="predicted"/>
<gene>
    <name evidence="1" type="ORF">ILYODFUR_034341</name>
</gene>
<dbReference type="EMBL" id="JAHRIQ010110417">
    <property type="protein sequence ID" value="MEQ2257390.1"/>
    <property type="molecule type" value="Genomic_DNA"/>
</dbReference>
<keyword evidence="2" id="KW-1185">Reference proteome</keyword>
<name>A0ABV0VK48_9TELE</name>
<dbReference type="Proteomes" id="UP001482620">
    <property type="component" value="Unassembled WGS sequence"/>
</dbReference>
<reference evidence="1 2" key="1">
    <citation type="submission" date="2021-06" db="EMBL/GenBank/DDBJ databases">
        <authorList>
            <person name="Palmer J.M."/>
        </authorList>
    </citation>
    <scope>NUCLEOTIDE SEQUENCE [LARGE SCALE GENOMIC DNA]</scope>
    <source>
        <strain evidence="2">if_2019</strain>
        <tissue evidence="1">Muscle</tissue>
    </source>
</reference>
<evidence type="ECO:0000313" key="2">
    <source>
        <dbReference type="Proteomes" id="UP001482620"/>
    </source>
</evidence>
<organism evidence="1 2">
    <name type="scientific">Ilyodon furcidens</name>
    <name type="common">goldbreast splitfin</name>
    <dbReference type="NCBI Taxonomy" id="33524"/>
    <lineage>
        <taxon>Eukaryota</taxon>
        <taxon>Metazoa</taxon>
        <taxon>Chordata</taxon>
        <taxon>Craniata</taxon>
        <taxon>Vertebrata</taxon>
        <taxon>Euteleostomi</taxon>
        <taxon>Actinopterygii</taxon>
        <taxon>Neopterygii</taxon>
        <taxon>Teleostei</taxon>
        <taxon>Neoteleostei</taxon>
        <taxon>Acanthomorphata</taxon>
        <taxon>Ovalentaria</taxon>
        <taxon>Atherinomorphae</taxon>
        <taxon>Cyprinodontiformes</taxon>
        <taxon>Goodeidae</taxon>
        <taxon>Ilyodon</taxon>
    </lineage>
</organism>
<sequence length="129" mass="14000">MTECFATCSISTQPLSEPLSMQTKNPLAKPPANNLACSHRCGPGSRSYLDQGTTDNPGQCLLWTNSRLAVCYKLAHGFHSRTLSTLQWGYLSRAPGGPDPPRLNALSLADILLPISELTVLPVSFYPRV</sequence>
<protein>
    <submittedName>
        <fullName evidence="1">Uncharacterized protein</fullName>
    </submittedName>
</protein>